<feature type="region of interest" description="Disordered" evidence="1">
    <location>
        <begin position="1"/>
        <end position="21"/>
    </location>
</feature>
<evidence type="ECO:0000313" key="4">
    <source>
        <dbReference type="Proteomes" id="UP000244722"/>
    </source>
</evidence>
<feature type="compositionally biased region" description="Low complexity" evidence="1">
    <location>
        <begin position="1"/>
        <end position="11"/>
    </location>
</feature>
<dbReference type="EMBL" id="NESQ01000104">
    <property type="protein sequence ID" value="PUU78922.1"/>
    <property type="molecule type" value="Genomic_DNA"/>
</dbReference>
<sequence>MSSTYSTTSSTVGNPPPTRLGPVEARRYLEEGLQGHLEKFQFGGAAQYAVYIPVSDEEFTKIDNARNRHPKSLRSLYLTNKIVLIVKFIVGIVHGVAHGRFVAIFMH</sequence>
<name>A0A2T6ZTU5_TUBBO</name>
<gene>
    <name evidence="3" type="ORF">B9Z19DRAFT_1125933</name>
</gene>
<evidence type="ECO:0000313" key="3">
    <source>
        <dbReference type="EMBL" id="PUU78922.1"/>
    </source>
</evidence>
<keyword evidence="2" id="KW-0472">Membrane</keyword>
<dbReference type="AlphaFoldDB" id="A0A2T6ZTU5"/>
<comment type="caution">
    <text evidence="3">The sequence shown here is derived from an EMBL/GenBank/DDBJ whole genome shotgun (WGS) entry which is preliminary data.</text>
</comment>
<proteinExistence type="predicted"/>
<keyword evidence="2" id="KW-0812">Transmembrane</keyword>
<keyword evidence="2" id="KW-1133">Transmembrane helix</keyword>
<protein>
    <submittedName>
        <fullName evidence="3">Uncharacterized protein</fullName>
    </submittedName>
</protein>
<reference evidence="3 4" key="1">
    <citation type="submission" date="2017-04" db="EMBL/GenBank/DDBJ databases">
        <title>Draft genome sequence of Tuber borchii Vittad., a whitish edible truffle.</title>
        <authorList>
            <consortium name="DOE Joint Genome Institute"/>
            <person name="Murat C."/>
            <person name="Kuo A."/>
            <person name="Barry K.W."/>
            <person name="Clum A."/>
            <person name="Dockter R.B."/>
            <person name="Fauchery L."/>
            <person name="Iotti M."/>
            <person name="Kohler A."/>
            <person name="Labutti K."/>
            <person name="Lindquist E.A."/>
            <person name="Lipzen A."/>
            <person name="Ohm R.A."/>
            <person name="Wang M."/>
            <person name="Grigoriev I.V."/>
            <person name="Zambonelli A."/>
            <person name="Martin F.M."/>
        </authorList>
    </citation>
    <scope>NUCLEOTIDE SEQUENCE [LARGE SCALE GENOMIC DNA]</scope>
    <source>
        <strain evidence="3 4">Tbo3840</strain>
    </source>
</reference>
<evidence type="ECO:0000256" key="1">
    <source>
        <dbReference type="SAM" id="MobiDB-lite"/>
    </source>
</evidence>
<evidence type="ECO:0000256" key="2">
    <source>
        <dbReference type="SAM" id="Phobius"/>
    </source>
</evidence>
<organism evidence="3 4">
    <name type="scientific">Tuber borchii</name>
    <name type="common">White truffle</name>
    <dbReference type="NCBI Taxonomy" id="42251"/>
    <lineage>
        <taxon>Eukaryota</taxon>
        <taxon>Fungi</taxon>
        <taxon>Dikarya</taxon>
        <taxon>Ascomycota</taxon>
        <taxon>Pezizomycotina</taxon>
        <taxon>Pezizomycetes</taxon>
        <taxon>Pezizales</taxon>
        <taxon>Tuberaceae</taxon>
        <taxon>Tuber</taxon>
    </lineage>
</organism>
<feature type="transmembrane region" description="Helical" evidence="2">
    <location>
        <begin position="76"/>
        <end position="97"/>
    </location>
</feature>
<dbReference type="Proteomes" id="UP000244722">
    <property type="component" value="Unassembled WGS sequence"/>
</dbReference>
<keyword evidence="4" id="KW-1185">Reference proteome</keyword>
<accession>A0A2T6ZTU5</accession>